<sequence length="148" mass="16740">MRLIRQVTPEGKVRVLMTSRFDAERFPAEAFAQRWRIEEAFKSLKHRLSLKHTGGLSWFAARQDFGTKALCDNLAALAAWCAARRHLEPDALWRINRTLAFTVLPRAPSPRCSPRSRSTSENSPRNANDLAPLATNSASSMLTSPWYD</sequence>
<evidence type="ECO:0000256" key="1">
    <source>
        <dbReference type="SAM" id="MobiDB-lite"/>
    </source>
</evidence>
<name>A0ABX1MPS3_9RHOO</name>
<gene>
    <name evidence="2" type="ORF">GPA26_06475</name>
</gene>
<dbReference type="EMBL" id="WTVR01000009">
    <property type="protein sequence ID" value="NMF88124.1"/>
    <property type="molecule type" value="Genomic_DNA"/>
</dbReference>
<feature type="region of interest" description="Disordered" evidence="1">
    <location>
        <begin position="106"/>
        <end position="148"/>
    </location>
</feature>
<evidence type="ECO:0000313" key="3">
    <source>
        <dbReference type="Proteomes" id="UP000652074"/>
    </source>
</evidence>
<accession>A0ABX1MPS3</accession>
<dbReference type="RefSeq" id="WP_169205554.1">
    <property type="nucleotide sequence ID" value="NZ_CP059560.1"/>
</dbReference>
<keyword evidence="3" id="KW-1185">Reference proteome</keyword>
<protein>
    <recommendedName>
        <fullName evidence="4">Transposase</fullName>
    </recommendedName>
</protein>
<comment type="caution">
    <text evidence="2">The sequence shown here is derived from an EMBL/GenBank/DDBJ whole genome shotgun (WGS) entry which is preliminary data.</text>
</comment>
<organism evidence="2 3">
    <name type="scientific">Aromatoleum petrolei</name>
    <dbReference type="NCBI Taxonomy" id="76116"/>
    <lineage>
        <taxon>Bacteria</taxon>
        <taxon>Pseudomonadati</taxon>
        <taxon>Pseudomonadota</taxon>
        <taxon>Betaproteobacteria</taxon>
        <taxon>Rhodocyclales</taxon>
        <taxon>Rhodocyclaceae</taxon>
        <taxon>Aromatoleum</taxon>
    </lineage>
</organism>
<feature type="compositionally biased region" description="Polar residues" evidence="1">
    <location>
        <begin position="134"/>
        <end position="148"/>
    </location>
</feature>
<proteinExistence type="predicted"/>
<feature type="compositionally biased region" description="Low complexity" evidence="1">
    <location>
        <begin position="106"/>
        <end position="117"/>
    </location>
</feature>
<reference evidence="2 3" key="1">
    <citation type="submission" date="2019-12" db="EMBL/GenBank/DDBJ databases">
        <title>Comparative genomics gives insights into the taxonomy of the Azoarcus-Aromatoleum group and reveals separate origins of nif in the plant-associated Azoarcus and non-plant-associated Aromatoleum sub-groups.</title>
        <authorList>
            <person name="Lafos M."/>
            <person name="Maluk M."/>
            <person name="Batista M."/>
            <person name="Junghare M."/>
            <person name="Carmona M."/>
            <person name="Faoro H."/>
            <person name="Cruz L.M."/>
            <person name="Battistoni F."/>
            <person name="De Souza E."/>
            <person name="Pedrosa F."/>
            <person name="Chen W.-M."/>
            <person name="Poole P.S."/>
            <person name="Dixon R.A."/>
            <person name="James E.K."/>
        </authorList>
    </citation>
    <scope>NUCLEOTIDE SEQUENCE [LARGE SCALE GENOMIC DNA]</scope>
    <source>
        <strain evidence="2 3">ToN1</strain>
    </source>
</reference>
<evidence type="ECO:0008006" key="4">
    <source>
        <dbReference type="Google" id="ProtNLM"/>
    </source>
</evidence>
<dbReference type="Proteomes" id="UP000652074">
    <property type="component" value="Unassembled WGS sequence"/>
</dbReference>
<evidence type="ECO:0000313" key="2">
    <source>
        <dbReference type="EMBL" id="NMF88124.1"/>
    </source>
</evidence>